<protein>
    <submittedName>
        <fullName evidence="1">Uncharacterized protein</fullName>
    </submittedName>
</protein>
<keyword evidence="2" id="KW-1185">Reference proteome</keyword>
<accession>A0AAN9KFG8</accession>
<name>A0AAN9KFG8_CANGL</name>
<dbReference type="AlphaFoldDB" id="A0AAN9KFG8"/>
<comment type="caution">
    <text evidence="1">The sequence shown here is derived from an EMBL/GenBank/DDBJ whole genome shotgun (WGS) entry which is preliminary data.</text>
</comment>
<gene>
    <name evidence="1" type="ORF">VNO77_34737</name>
</gene>
<organism evidence="1 2">
    <name type="scientific">Canavalia gladiata</name>
    <name type="common">Sword bean</name>
    <name type="synonym">Dolichos gladiatus</name>
    <dbReference type="NCBI Taxonomy" id="3824"/>
    <lineage>
        <taxon>Eukaryota</taxon>
        <taxon>Viridiplantae</taxon>
        <taxon>Streptophyta</taxon>
        <taxon>Embryophyta</taxon>
        <taxon>Tracheophyta</taxon>
        <taxon>Spermatophyta</taxon>
        <taxon>Magnoliopsida</taxon>
        <taxon>eudicotyledons</taxon>
        <taxon>Gunneridae</taxon>
        <taxon>Pentapetalae</taxon>
        <taxon>rosids</taxon>
        <taxon>fabids</taxon>
        <taxon>Fabales</taxon>
        <taxon>Fabaceae</taxon>
        <taxon>Papilionoideae</taxon>
        <taxon>50 kb inversion clade</taxon>
        <taxon>NPAAA clade</taxon>
        <taxon>indigoferoid/millettioid clade</taxon>
        <taxon>Phaseoleae</taxon>
        <taxon>Canavalia</taxon>
    </lineage>
</organism>
<sequence>MAQLDDQFCETPGSNAVGPIDMWEDARPLAWPIGGADQASFLLFISVTWTHVHTGSAHACDSSANFMVHHHPYNLLDIGKNQHKTCSQRHVSSLAGPSMLTHNPRLLHHSSCRHEHRHSSTKGCLCLLVGFNNGISTILCGRIKGAKLVPTLVSSHSLI</sequence>
<dbReference type="EMBL" id="JAYMYQ010000008">
    <property type="protein sequence ID" value="KAK7316064.1"/>
    <property type="molecule type" value="Genomic_DNA"/>
</dbReference>
<dbReference type="Proteomes" id="UP001367508">
    <property type="component" value="Unassembled WGS sequence"/>
</dbReference>
<reference evidence="1 2" key="1">
    <citation type="submission" date="2024-01" db="EMBL/GenBank/DDBJ databases">
        <title>The genomes of 5 underutilized Papilionoideae crops provide insights into root nodulation and disease resistanc.</title>
        <authorList>
            <person name="Jiang F."/>
        </authorList>
    </citation>
    <scope>NUCLEOTIDE SEQUENCE [LARGE SCALE GENOMIC DNA]</scope>
    <source>
        <strain evidence="1">LVBAO_FW01</strain>
        <tissue evidence="1">Leaves</tissue>
    </source>
</reference>
<evidence type="ECO:0000313" key="1">
    <source>
        <dbReference type="EMBL" id="KAK7316064.1"/>
    </source>
</evidence>
<evidence type="ECO:0000313" key="2">
    <source>
        <dbReference type="Proteomes" id="UP001367508"/>
    </source>
</evidence>
<proteinExistence type="predicted"/>